<evidence type="ECO:0000256" key="2">
    <source>
        <dbReference type="ARBA" id="ARBA00023002"/>
    </source>
</evidence>
<sequence length="291" mass="32051">MLFVWRFVRPSLLQTYCHSPSGSWALVTGSSDGIGRGFAEELLDRGFNVLLHGRNAEKLQRLQSELAEHFPKRTVDSVVADAGSYDRPERTVVDKVKSLPGQLTILVNNVGGVHSSPAHTAFTEVTDIDNQINVNLRFPTQLTQALLPTLKANKPALILNCGSAAGVIGLPYTVVYSGTKAYNHTFTQALHAELIAEGMDKDIEVMGFIIANTESNSNRVAQPDFFTLTSRDCAAGCLDRVGSGNVLEYPSWKVGLQLRVVAMLPERVRRNTIIDIMRERVEEERATLKSQ</sequence>
<dbReference type="PANTHER" id="PTHR43899:SF13">
    <property type="entry name" value="RH59310P"/>
    <property type="match status" value="1"/>
</dbReference>
<dbReference type="Gene3D" id="3.40.50.720">
    <property type="entry name" value="NAD(P)-binding Rossmann-like Domain"/>
    <property type="match status" value="1"/>
</dbReference>
<name>M2LBI8_BAUPA</name>
<dbReference type="InterPro" id="IPR036291">
    <property type="entry name" value="NAD(P)-bd_dom_sf"/>
</dbReference>
<evidence type="ECO:0000256" key="1">
    <source>
        <dbReference type="ARBA" id="ARBA00006484"/>
    </source>
</evidence>
<dbReference type="KEGG" id="bcom:BAUCODRAFT_80496"/>
<comment type="similarity">
    <text evidence="1">Belongs to the short-chain dehydrogenases/reductases (SDR) family.</text>
</comment>
<keyword evidence="2" id="KW-0560">Oxidoreductase</keyword>
<dbReference type="PIRSF" id="PIRSF000126">
    <property type="entry name" value="11-beta-HSD1"/>
    <property type="match status" value="1"/>
</dbReference>
<keyword evidence="4" id="KW-1185">Reference proteome</keyword>
<dbReference type="OMA" id="WLYFLRP"/>
<dbReference type="OrthoDB" id="47007at2759"/>
<dbReference type="PRINTS" id="PR00081">
    <property type="entry name" value="GDHRDH"/>
</dbReference>
<dbReference type="GeneID" id="19117354"/>
<dbReference type="SUPFAM" id="SSF51735">
    <property type="entry name" value="NAD(P)-binding Rossmann-fold domains"/>
    <property type="match status" value="1"/>
</dbReference>
<reference evidence="3 4" key="1">
    <citation type="journal article" date="2012" name="PLoS Pathog.">
        <title>Diverse lifestyles and strategies of plant pathogenesis encoded in the genomes of eighteen Dothideomycetes fungi.</title>
        <authorList>
            <person name="Ohm R.A."/>
            <person name="Feau N."/>
            <person name="Henrissat B."/>
            <person name="Schoch C.L."/>
            <person name="Horwitz B.A."/>
            <person name="Barry K.W."/>
            <person name="Condon B.J."/>
            <person name="Copeland A.C."/>
            <person name="Dhillon B."/>
            <person name="Glaser F."/>
            <person name="Hesse C.N."/>
            <person name="Kosti I."/>
            <person name="LaButti K."/>
            <person name="Lindquist E.A."/>
            <person name="Lucas S."/>
            <person name="Salamov A.A."/>
            <person name="Bradshaw R.E."/>
            <person name="Ciuffetti L."/>
            <person name="Hamelin R.C."/>
            <person name="Kema G.H.J."/>
            <person name="Lawrence C."/>
            <person name="Scott J.A."/>
            <person name="Spatafora J.W."/>
            <person name="Turgeon B.G."/>
            <person name="de Wit P.J.G.M."/>
            <person name="Zhong S."/>
            <person name="Goodwin S.B."/>
            <person name="Grigoriev I.V."/>
        </authorList>
    </citation>
    <scope>NUCLEOTIDE SEQUENCE [LARGE SCALE GENOMIC DNA]</scope>
    <source>
        <strain evidence="3 4">UAMH 10762</strain>
    </source>
</reference>
<protein>
    <recommendedName>
        <fullName evidence="5">Very-long-chain 3-oxoacyl-CoA reductase</fullName>
    </recommendedName>
</protein>
<proteinExistence type="inferred from homology"/>
<evidence type="ECO:0000313" key="3">
    <source>
        <dbReference type="EMBL" id="EMC91222.1"/>
    </source>
</evidence>
<dbReference type="GO" id="GO:0005783">
    <property type="term" value="C:endoplasmic reticulum"/>
    <property type="evidence" value="ECO:0007669"/>
    <property type="project" value="TreeGrafter"/>
</dbReference>
<dbReference type="STRING" id="717646.M2LBI8"/>
<dbReference type="HOGENOM" id="CLU_010194_38_2_1"/>
<evidence type="ECO:0008006" key="5">
    <source>
        <dbReference type="Google" id="ProtNLM"/>
    </source>
</evidence>
<dbReference type="eggNOG" id="ENOG502QRPU">
    <property type="taxonomic scope" value="Eukaryota"/>
</dbReference>
<dbReference type="GO" id="GO:0016491">
    <property type="term" value="F:oxidoreductase activity"/>
    <property type="evidence" value="ECO:0007669"/>
    <property type="project" value="UniProtKB-KW"/>
</dbReference>
<dbReference type="RefSeq" id="XP_007681532.1">
    <property type="nucleotide sequence ID" value="XM_007683342.1"/>
</dbReference>
<accession>M2LBI8</accession>
<dbReference type="InterPro" id="IPR051019">
    <property type="entry name" value="VLCFA-Steroid_DH"/>
</dbReference>
<dbReference type="Pfam" id="PF00106">
    <property type="entry name" value="adh_short"/>
    <property type="match status" value="1"/>
</dbReference>
<organism evidence="3 4">
    <name type="scientific">Baudoinia panamericana (strain UAMH 10762)</name>
    <name type="common">Angels' share fungus</name>
    <name type="synonym">Baudoinia compniacensis (strain UAMH 10762)</name>
    <dbReference type="NCBI Taxonomy" id="717646"/>
    <lineage>
        <taxon>Eukaryota</taxon>
        <taxon>Fungi</taxon>
        <taxon>Dikarya</taxon>
        <taxon>Ascomycota</taxon>
        <taxon>Pezizomycotina</taxon>
        <taxon>Dothideomycetes</taxon>
        <taxon>Dothideomycetidae</taxon>
        <taxon>Mycosphaerellales</taxon>
        <taxon>Teratosphaeriaceae</taxon>
        <taxon>Baudoinia</taxon>
    </lineage>
</organism>
<dbReference type="Proteomes" id="UP000011761">
    <property type="component" value="Unassembled WGS sequence"/>
</dbReference>
<gene>
    <name evidence="3" type="ORF">BAUCODRAFT_80496</name>
</gene>
<dbReference type="EMBL" id="KB445564">
    <property type="protein sequence ID" value="EMC91222.1"/>
    <property type="molecule type" value="Genomic_DNA"/>
</dbReference>
<dbReference type="InterPro" id="IPR002347">
    <property type="entry name" value="SDR_fam"/>
</dbReference>
<dbReference type="AlphaFoldDB" id="M2LBI8"/>
<evidence type="ECO:0000313" key="4">
    <source>
        <dbReference type="Proteomes" id="UP000011761"/>
    </source>
</evidence>
<dbReference type="PANTHER" id="PTHR43899">
    <property type="entry name" value="RH59310P"/>
    <property type="match status" value="1"/>
</dbReference>